<proteinExistence type="predicted"/>
<comment type="caution">
    <text evidence="2">The sequence shown here is derived from an EMBL/GenBank/DDBJ whole genome shotgun (WGS) entry which is preliminary data.</text>
</comment>
<evidence type="ECO:0000259" key="1">
    <source>
        <dbReference type="Pfam" id="PF13568"/>
    </source>
</evidence>
<dbReference type="InterPro" id="IPR025665">
    <property type="entry name" value="Beta-barrel_OMP_2"/>
</dbReference>
<sequence>MQKPHILKSVASVAITAVGLMLPTSAEAQRTYRSDFSIGAKAGVTMSNVSFMPKVPESMIMGWTAGAVVRYTEEKHVGVVGEINISQRGWKESYDPGQEFSFSRQLTYVTIPVMTHIFFGPKKFKCFINLGPEVAFMIANSTKANFDYNNITTVDGFPVSSRQTEQMTMPIKNKIDYGITAGIGAEWKINRRNSVMIEARYYFGLGNLFDSDKKATFSSSRPSSIEVTAGYMFRIK</sequence>
<dbReference type="Gene3D" id="2.40.160.20">
    <property type="match status" value="1"/>
</dbReference>
<name>A0A4Q0UB90_9BACT</name>
<evidence type="ECO:0000313" key="3">
    <source>
        <dbReference type="Proteomes" id="UP000711407"/>
    </source>
</evidence>
<protein>
    <submittedName>
        <fullName evidence="2">PorT family protein</fullName>
    </submittedName>
</protein>
<dbReference type="EMBL" id="DYXT01000035">
    <property type="protein sequence ID" value="HJE39473.1"/>
    <property type="molecule type" value="Genomic_DNA"/>
</dbReference>
<gene>
    <name evidence="2" type="ORF">K8V47_06935</name>
</gene>
<dbReference type="Pfam" id="PF13568">
    <property type="entry name" value="OMP_b-brl_2"/>
    <property type="match status" value="1"/>
</dbReference>
<reference evidence="2" key="2">
    <citation type="submission" date="2021-09" db="EMBL/GenBank/DDBJ databases">
        <authorList>
            <person name="Gilroy R."/>
        </authorList>
    </citation>
    <scope>NUCLEOTIDE SEQUENCE</scope>
    <source>
        <strain evidence="2">4100</strain>
    </source>
</reference>
<accession>A0A4Q0UB90</accession>
<evidence type="ECO:0000313" key="2">
    <source>
        <dbReference type="EMBL" id="HJE39473.1"/>
    </source>
</evidence>
<dbReference type="AlphaFoldDB" id="A0A4Q0UB90"/>
<feature type="domain" description="Outer membrane protein beta-barrel" evidence="1">
    <location>
        <begin position="28"/>
        <end position="210"/>
    </location>
</feature>
<reference evidence="2" key="1">
    <citation type="journal article" date="2021" name="PeerJ">
        <title>Extensive microbial diversity within the chicken gut microbiome revealed by metagenomics and culture.</title>
        <authorList>
            <person name="Gilroy R."/>
            <person name="Ravi A."/>
            <person name="Getino M."/>
            <person name="Pursley I."/>
            <person name="Horton D.L."/>
            <person name="Alikhan N.F."/>
            <person name="Baker D."/>
            <person name="Gharbi K."/>
            <person name="Hall N."/>
            <person name="Watson M."/>
            <person name="Adriaenssens E.M."/>
            <person name="Foster-Nyarko E."/>
            <person name="Jarju S."/>
            <person name="Secka A."/>
            <person name="Antonio M."/>
            <person name="Oren A."/>
            <person name="Chaudhuri R.R."/>
            <person name="La Ragione R."/>
            <person name="Hildebrand F."/>
            <person name="Pallen M.J."/>
        </authorList>
    </citation>
    <scope>NUCLEOTIDE SEQUENCE</scope>
    <source>
        <strain evidence="2">4100</strain>
    </source>
</reference>
<dbReference type="SUPFAM" id="SSF56925">
    <property type="entry name" value="OMPA-like"/>
    <property type="match status" value="1"/>
</dbReference>
<dbReference type="InterPro" id="IPR011250">
    <property type="entry name" value="OMP/PagP_B-barrel"/>
</dbReference>
<organism evidence="2 3">
    <name type="scientific">Candidatus Amulumruptor caecigallinarius</name>
    <dbReference type="NCBI Taxonomy" id="2109911"/>
    <lineage>
        <taxon>Bacteria</taxon>
        <taxon>Pseudomonadati</taxon>
        <taxon>Bacteroidota</taxon>
        <taxon>Bacteroidia</taxon>
        <taxon>Bacteroidales</taxon>
        <taxon>Muribaculaceae</taxon>
        <taxon>Candidatus Amulumruptor</taxon>
    </lineage>
</organism>
<dbReference type="Proteomes" id="UP000711407">
    <property type="component" value="Unassembled WGS sequence"/>
</dbReference>